<dbReference type="CDD" id="cd00761">
    <property type="entry name" value="Glyco_tranf_GTA_type"/>
    <property type="match status" value="1"/>
</dbReference>
<name>A0A0B2A0R8_9MICO</name>
<keyword evidence="3" id="KW-1185">Reference proteome</keyword>
<dbReference type="PANTHER" id="PTHR43685">
    <property type="entry name" value="GLYCOSYLTRANSFERASE"/>
    <property type="match status" value="1"/>
</dbReference>
<protein>
    <recommendedName>
        <fullName evidence="1">Glycosyltransferase 2-like domain-containing protein</fullName>
    </recommendedName>
</protein>
<dbReference type="InterPro" id="IPR001173">
    <property type="entry name" value="Glyco_trans_2-like"/>
</dbReference>
<dbReference type="AlphaFoldDB" id="A0A0B2A0R8"/>
<dbReference type="InterPro" id="IPR029044">
    <property type="entry name" value="Nucleotide-diphossugar_trans"/>
</dbReference>
<dbReference type="Proteomes" id="UP000031030">
    <property type="component" value="Unassembled WGS sequence"/>
</dbReference>
<comment type="caution">
    <text evidence="2">The sequence shown here is derived from an EMBL/GenBank/DDBJ whole genome shotgun (WGS) entry which is preliminary data.</text>
</comment>
<evidence type="ECO:0000313" key="3">
    <source>
        <dbReference type="Proteomes" id="UP000031030"/>
    </source>
</evidence>
<organism evidence="2 3">
    <name type="scientific">Microbacterium mangrovi</name>
    <dbReference type="NCBI Taxonomy" id="1348253"/>
    <lineage>
        <taxon>Bacteria</taxon>
        <taxon>Bacillati</taxon>
        <taxon>Actinomycetota</taxon>
        <taxon>Actinomycetes</taxon>
        <taxon>Micrococcales</taxon>
        <taxon>Microbacteriaceae</taxon>
        <taxon>Microbacterium</taxon>
    </lineage>
</organism>
<dbReference type="OrthoDB" id="3226099at2"/>
<evidence type="ECO:0000259" key="1">
    <source>
        <dbReference type="Pfam" id="PF00535"/>
    </source>
</evidence>
<accession>A0A0B2A0R8</accession>
<dbReference type="SUPFAM" id="SSF53448">
    <property type="entry name" value="Nucleotide-diphospho-sugar transferases"/>
    <property type="match status" value="1"/>
</dbReference>
<dbReference type="PANTHER" id="PTHR43685:SF2">
    <property type="entry name" value="GLYCOSYLTRANSFERASE 2-LIKE DOMAIN-CONTAINING PROTEIN"/>
    <property type="match status" value="1"/>
</dbReference>
<gene>
    <name evidence="2" type="ORF">LK09_19955</name>
</gene>
<dbReference type="RefSeq" id="WP_039403585.1">
    <property type="nucleotide sequence ID" value="NZ_JTDK01000027.1"/>
</dbReference>
<dbReference type="Pfam" id="PF00535">
    <property type="entry name" value="Glycos_transf_2"/>
    <property type="match status" value="1"/>
</dbReference>
<evidence type="ECO:0000313" key="2">
    <source>
        <dbReference type="EMBL" id="KHK95180.1"/>
    </source>
</evidence>
<dbReference type="STRING" id="1348253.LK09_19955"/>
<dbReference type="Gene3D" id="3.90.550.10">
    <property type="entry name" value="Spore Coat Polysaccharide Biosynthesis Protein SpsA, Chain A"/>
    <property type="match status" value="1"/>
</dbReference>
<proteinExistence type="predicted"/>
<dbReference type="InterPro" id="IPR050834">
    <property type="entry name" value="Glycosyltransf_2"/>
</dbReference>
<sequence>MTGTQVTVILPAKDAGPFIGTTLATLARQFDDPDALKLVAIDDGSSDDTGERMREAASRFGSAELLRNDSPVGLASARNQGLAHVEGDLFCFVDGDDWMAPGRLASLAEAMHAFDTDFVRTDHVTVTEGRRQLIRAPHPWRGVVCSPRDAILPDDDTTMVDYPYAWAGMFHSRLIDQGLAAFPEGLFTAEDRPWIWRLHLTARSFAVVDAPALLYRRGVATSLTQIADRRQLDFLPAFSQTLDIVAADRDVDLYMPKAVWTTLAVCAHHLRRSRAMTPALRTDLRRGVRDLIEAVPPRYVDDALRRMSEPRRRMLARFTRGAVR</sequence>
<reference evidence="2 3" key="1">
    <citation type="submission" date="2014-11" db="EMBL/GenBank/DDBJ databases">
        <title>Genome sequence of Microbacterium mangrovi MUSC 115(T).</title>
        <authorList>
            <person name="Lee L.-H."/>
        </authorList>
    </citation>
    <scope>NUCLEOTIDE SEQUENCE [LARGE SCALE GENOMIC DNA]</scope>
    <source>
        <strain evidence="2 3">MUSC 115</strain>
    </source>
</reference>
<dbReference type="EMBL" id="JTDK01000027">
    <property type="protein sequence ID" value="KHK95180.1"/>
    <property type="molecule type" value="Genomic_DNA"/>
</dbReference>
<feature type="domain" description="Glycosyltransferase 2-like" evidence="1">
    <location>
        <begin position="7"/>
        <end position="139"/>
    </location>
</feature>